<dbReference type="Gene3D" id="1.25.40.380">
    <property type="entry name" value="Protein of unknown function DUF1810"/>
    <property type="match status" value="1"/>
</dbReference>
<accession>A0A7Y9FRH8</accession>
<gene>
    <name evidence="1" type="ORF">HD841_003737</name>
</gene>
<dbReference type="InterPro" id="IPR036287">
    <property type="entry name" value="Rv1873-like_sf"/>
</dbReference>
<dbReference type="EMBL" id="JACCBY010000007">
    <property type="protein sequence ID" value="NYD91918.1"/>
    <property type="molecule type" value="Genomic_DNA"/>
</dbReference>
<evidence type="ECO:0000313" key="2">
    <source>
        <dbReference type="Proteomes" id="UP000517753"/>
    </source>
</evidence>
<sequence>MTQQLDRFLSAQALVHDQALAELRRGRKTSHWMWFVFPQIAGLGRSETARFYAIRDAAEARAYCAHPLLGARLVEATRTVTAAPGSATAILGEIDAMKLQSSMTLFAAVADDPTPFEAALARFYGGQRDRATLALLERDATGV</sequence>
<name>A0A7Y9FRH8_9SPHN</name>
<dbReference type="AlphaFoldDB" id="A0A7Y9FRH8"/>
<dbReference type="Proteomes" id="UP000517753">
    <property type="component" value="Unassembled WGS sequence"/>
</dbReference>
<dbReference type="SUPFAM" id="SSF140736">
    <property type="entry name" value="Rv1873-like"/>
    <property type="match status" value="1"/>
</dbReference>
<dbReference type="Pfam" id="PF08837">
    <property type="entry name" value="DUF1810"/>
    <property type="match status" value="1"/>
</dbReference>
<protein>
    <submittedName>
        <fullName evidence="1">Uncharacterized protein (DUF1810 family)</fullName>
    </submittedName>
</protein>
<proteinExistence type="predicted"/>
<dbReference type="PIRSF" id="PIRSF008546">
    <property type="entry name" value="UCP008546"/>
    <property type="match status" value="1"/>
</dbReference>
<comment type="caution">
    <text evidence="1">The sequence shown here is derived from an EMBL/GenBank/DDBJ whole genome shotgun (WGS) entry which is preliminary data.</text>
</comment>
<dbReference type="RefSeq" id="WP_179510308.1">
    <property type="nucleotide sequence ID" value="NZ_JACCBY010000007.1"/>
</dbReference>
<reference evidence="1 2" key="1">
    <citation type="submission" date="2020-08" db="EMBL/GenBank/DDBJ databases">
        <title>The Agave Microbiome: Exploring the role of microbial communities in plant adaptations to desert environments.</title>
        <authorList>
            <person name="Partida-Martinez L.P."/>
        </authorList>
    </citation>
    <scope>NUCLEOTIDE SEQUENCE [LARGE SCALE GENOMIC DNA]</scope>
    <source>
        <strain evidence="1 2">AS2.3</strain>
    </source>
</reference>
<dbReference type="InterPro" id="IPR014937">
    <property type="entry name" value="DUF1810"/>
</dbReference>
<organism evidence="1 2">
    <name type="scientific">Sphingomonas melonis</name>
    <dbReference type="NCBI Taxonomy" id="152682"/>
    <lineage>
        <taxon>Bacteria</taxon>
        <taxon>Pseudomonadati</taxon>
        <taxon>Pseudomonadota</taxon>
        <taxon>Alphaproteobacteria</taxon>
        <taxon>Sphingomonadales</taxon>
        <taxon>Sphingomonadaceae</taxon>
        <taxon>Sphingomonas</taxon>
    </lineage>
</organism>
<evidence type="ECO:0000313" key="1">
    <source>
        <dbReference type="EMBL" id="NYD91918.1"/>
    </source>
</evidence>
<keyword evidence="2" id="KW-1185">Reference proteome</keyword>